<dbReference type="GO" id="GO:0008360">
    <property type="term" value="P:regulation of cell shape"/>
    <property type="evidence" value="ECO:0007669"/>
    <property type="project" value="TreeGrafter"/>
</dbReference>
<gene>
    <name evidence="9" type="ORF">QTP70_025806</name>
</gene>
<dbReference type="GO" id="GO:0007165">
    <property type="term" value="P:signal transduction"/>
    <property type="evidence" value="ECO:0007669"/>
    <property type="project" value="InterPro"/>
</dbReference>
<evidence type="ECO:0000256" key="3">
    <source>
        <dbReference type="SAM" id="MobiDB-lite"/>
    </source>
</evidence>
<feature type="domain" description="Arf-GAP" evidence="6">
    <location>
        <begin position="662"/>
        <end position="776"/>
    </location>
</feature>
<dbReference type="SUPFAM" id="SSF48350">
    <property type="entry name" value="GTPase activation domain, GAP"/>
    <property type="match status" value="1"/>
</dbReference>
<feature type="region of interest" description="Disordered" evidence="3">
    <location>
        <begin position="265"/>
        <end position="335"/>
    </location>
</feature>
<dbReference type="PROSITE" id="PS50003">
    <property type="entry name" value="PH_DOMAIN"/>
    <property type="match status" value="5"/>
</dbReference>
<evidence type="ECO:0000313" key="10">
    <source>
        <dbReference type="Proteomes" id="UP001274896"/>
    </source>
</evidence>
<dbReference type="InterPro" id="IPR008936">
    <property type="entry name" value="Rho_GTPase_activation_prot"/>
</dbReference>
<reference evidence="9" key="1">
    <citation type="submission" date="2023-06" db="EMBL/GenBank/DDBJ databases">
        <title>Male Hemibagrus guttatus genome.</title>
        <authorList>
            <person name="Bian C."/>
        </authorList>
    </citation>
    <scope>NUCLEOTIDE SEQUENCE</scope>
    <source>
        <strain evidence="9">Male_cb2023</strain>
        <tissue evidence="9">Muscle</tissue>
    </source>
</reference>
<feature type="region of interest" description="Disordered" evidence="3">
    <location>
        <begin position="75"/>
        <end position="144"/>
    </location>
</feature>
<feature type="compositionally biased region" description="Pro residues" evidence="3">
    <location>
        <begin position="212"/>
        <end position="223"/>
    </location>
</feature>
<dbReference type="SUPFAM" id="SSF50729">
    <property type="entry name" value="PH domain-like"/>
    <property type="match status" value="5"/>
</dbReference>
<keyword evidence="2" id="KW-0862">Zinc</keyword>
<dbReference type="CDD" id="cd13253">
    <property type="entry name" value="PH1_ARAP"/>
    <property type="match status" value="1"/>
</dbReference>
<dbReference type="PROSITE" id="PS50115">
    <property type="entry name" value="ARFGAP"/>
    <property type="match status" value="1"/>
</dbReference>
<feature type="domain" description="PH" evidence="4">
    <location>
        <begin position="567"/>
        <end position="656"/>
    </location>
</feature>
<dbReference type="PRINTS" id="PR00405">
    <property type="entry name" value="REVINTRACTNG"/>
</dbReference>
<dbReference type="InterPro" id="IPR000159">
    <property type="entry name" value="RA_dom"/>
</dbReference>
<dbReference type="Gene3D" id="2.30.29.30">
    <property type="entry name" value="Pleckstrin-homology domain (PH domain)/Phosphotyrosine-binding domain (PTB)"/>
    <property type="match status" value="4"/>
</dbReference>
<feature type="region of interest" description="Disordered" evidence="3">
    <location>
        <begin position="171"/>
        <end position="250"/>
    </location>
</feature>
<dbReference type="Pfam" id="PF00536">
    <property type="entry name" value="SAM_1"/>
    <property type="match status" value="1"/>
</dbReference>
<dbReference type="CDD" id="cd13259">
    <property type="entry name" value="PH5_ARAP"/>
    <property type="match status" value="1"/>
</dbReference>
<feature type="domain" description="PH" evidence="4">
    <location>
        <begin position="988"/>
        <end position="1077"/>
    </location>
</feature>
<feature type="domain" description="Ras-associating" evidence="7">
    <location>
        <begin position="1318"/>
        <end position="1407"/>
    </location>
</feature>
<keyword evidence="1" id="KW-0343">GTPase activation</keyword>
<dbReference type="InterPro" id="IPR001164">
    <property type="entry name" value="ArfGAP_dom"/>
</dbReference>
<evidence type="ECO:0000256" key="2">
    <source>
        <dbReference type="PROSITE-ProRule" id="PRU00288"/>
    </source>
</evidence>
<proteinExistence type="predicted"/>
<dbReference type="Gene3D" id="1.10.555.10">
    <property type="entry name" value="Rho GTPase activation protein"/>
    <property type="match status" value="1"/>
</dbReference>
<feature type="compositionally biased region" description="Low complexity" evidence="3">
    <location>
        <begin position="224"/>
        <end position="250"/>
    </location>
</feature>
<dbReference type="InterPro" id="IPR013761">
    <property type="entry name" value="SAM/pointed_sf"/>
</dbReference>
<evidence type="ECO:0000259" key="7">
    <source>
        <dbReference type="PROSITE" id="PS50200"/>
    </source>
</evidence>
<dbReference type="Proteomes" id="UP001274896">
    <property type="component" value="Unassembled WGS sequence"/>
</dbReference>
<dbReference type="SMART" id="SM00454">
    <property type="entry name" value="SAM"/>
    <property type="match status" value="1"/>
</dbReference>
<dbReference type="InterPro" id="IPR038508">
    <property type="entry name" value="ArfGAP_dom_sf"/>
</dbReference>
<evidence type="ECO:0000313" key="9">
    <source>
        <dbReference type="EMBL" id="KAK3531619.1"/>
    </source>
</evidence>
<dbReference type="InterPro" id="IPR011993">
    <property type="entry name" value="PH-like_dom_sf"/>
</dbReference>
<evidence type="ECO:0008006" key="11">
    <source>
        <dbReference type="Google" id="ProtNLM"/>
    </source>
</evidence>
<evidence type="ECO:0000259" key="5">
    <source>
        <dbReference type="PROSITE" id="PS50105"/>
    </source>
</evidence>
<dbReference type="Gene3D" id="3.10.20.90">
    <property type="entry name" value="Phosphatidylinositol 3-kinase Catalytic Subunit, Chain A, domain 1"/>
    <property type="match status" value="1"/>
</dbReference>
<evidence type="ECO:0000259" key="6">
    <source>
        <dbReference type="PROSITE" id="PS50115"/>
    </source>
</evidence>
<dbReference type="Gene3D" id="1.10.150.50">
    <property type="entry name" value="Transcription Factor, Ets-1"/>
    <property type="match status" value="1"/>
</dbReference>
<keyword evidence="2" id="KW-0479">Metal-binding</keyword>
<feature type="compositionally biased region" description="Basic and acidic residues" evidence="3">
    <location>
        <begin position="83"/>
        <end position="93"/>
    </location>
</feature>
<dbReference type="SMART" id="SM00324">
    <property type="entry name" value="RhoGAP"/>
    <property type="match status" value="1"/>
</dbReference>
<dbReference type="PROSITE" id="PS50238">
    <property type="entry name" value="RHOGAP"/>
    <property type="match status" value="1"/>
</dbReference>
<protein>
    <recommendedName>
        <fullName evidence="11">Arf-GAP with Rho-GAP domain, ANK repeat and PH domain-containing protein 1</fullName>
    </recommendedName>
</protein>
<dbReference type="GO" id="GO:0005547">
    <property type="term" value="F:phosphatidylinositol-3,4,5-trisphosphate binding"/>
    <property type="evidence" value="ECO:0007669"/>
    <property type="project" value="TreeGrafter"/>
</dbReference>
<dbReference type="SUPFAM" id="SSF47769">
    <property type="entry name" value="SAM/Pointed domain"/>
    <property type="match status" value="1"/>
</dbReference>
<feature type="compositionally biased region" description="Pro residues" evidence="3">
    <location>
        <begin position="180"/>
        <end position="192"/>
    </location>
</feature>
<dbReference type="GO" id="GO:0005096">
    <property type="term" value="F:GTPase activator activity"/>
    <property type="evidence" value="ECO:0007669"/>
    <property type="project" value="UniProtKB-KW"/>
</dbReference>
<feature type="domain" description="PH" evidence="4">
    <location>
        <begin position="1420"/>
        <end position="1532"/>
    </location>
</feature>
<dbReference type="GO" id="GO:0008270">
    <property type="term" value="F:zinc ion binding"/>
    <property type="evidence" value="ECO:0007669"/>
    <property type="project" value="UniProtKB-KW"/>
</dbReference>
<feature type="domain" description="SAM" evidence="5">
    <location>
        <begin position="7"/>
        <end position="71"/>
    </location>
</feature>
<dbReference type="Pfam" id="PF00620">
    <property type="entry name" value="RhoGAP"/>
    <property type="match status" value="1"/>
</dbReference>
<feature type="compositionally biased region" description="Polar residues" evidence="3">
    <location>
        <begin position="98"/>
        <end position="125"/>
    </location>
</feature>
<sequence length="1648" mass="185980">MLSPSAEGLQSIHEWLGGLRLEQYSLAFQEAGLRTVWECRELTACQLKCMGVALPGHRKRILGSLQKLFPSERVISGEEEEEGQRPIPKERTKFRASAGTNSELNCSRNGGPQDQKQNLPTNNPVTHKKGPPPIPPRATQNCPPVRFSTVSVTATMTTGDVSVTPSDLTSVSLTKATQPRPVPSSLPVPVRPQPRSLPVAPRRQTGDRKPSPVSPSPVSPSPVSPSHVSPFCSSSSSLSSSSSSSSSASAAAVEQFHLYEQCSSPGLAELGIPPLPPKSYAVVTSREPKVTLPTRPSRRPPIPPRTAKATTSKTTPLPRSPVALSSSPSDDLSGLDVTAQIKSRVETSQLAAVSVPSQRRLDSTGSSDSYEEFDTAKSAGSDPIEMADKSMFLPLPRVRESCRSSLYSDDELLDEDDEPVAEKRHSWIEDYNQLSGSQNSIYLPATGPVLAPPPRDDSTPQLSPVIKMGWLDKNPPQGSLIYQRRWVKLDADYLRYFDNDKDVYSKRIIPTSSITSVASVGDQKFEVVTHNRTFLFRAESDLERNDWLSMLQDTINSSRLKSSSELASEMKGYLELRSLRSKLYTIVCGDKVFLYKNAEDYKLGIGITAIDMNVGNVKDMDRRAFDLTTPYRIFSFVAETDQIKDQWMEAMRNSIAEALSNYEVAEKIWSEPSNQKCADCSATKPEWAAINLSVVFCKRCAGEHRSLGPSISKVRSLKMDRKVWTDDLIQLFMELGNERANQFWAANIPPSEALTPSSSSDKRRHFITAKYREGKYRRYHPLFGNQTELNNALCINVQSNDVCETLGLVFCGADVNCDTGIPEFPTPIALALHHGQKLQVEFLTQNRNIEIPRSEVKLAMHTEHYMAPPSITHNGFLFKTASMARPITERKNKEDFSRRWCVLNDGHFSYYESDKNATPNGGLKMKEIVCLAVSPPETHGYDHSFEIYSDAERLYLFGTDNPDSMKEWVKSIAKSFIPACAEDLLQKDFERIGRLRYKDPLNLESWRLGWFCLEASTLHVCLEDSKSRESIQLQKLLELSRDNEVLVLVERGRTLYIEGERKLDFHGWASAIQRAAGSSGDTLSQQQLTEADIPLIVERCIHYVTQYAYEVRVKSIWSAIEELSRVFLQVCKCLTSEGIYRKSGVNSKIAALLDTFRNDARSVWLKEGEHQVDDVSNVLKRFFRDIEEGLFGPQSHSWLSTTTLSDESKISQYQLLFGNLPRVNKATLRTLVNHLFCVQQFSELNHMNLHNLAIVFGPTLFQTDGQDYNAGRVVEDLIQHYITIFSVNEQQLKRQLDEITYIIKLRDNLNPKTGPASGDFICTVYLEEKRETAEQHVKIPATMTAAELTIEILDRRKISIKEKDYWCCFEVNEKEETERPLHYQERVLPILHSLGTDSHLLIKKHLAMEAMLIYLASKVDVTKHGMLKFKEERSLLGLSTGSFNDRYFMLNQTSLRLYKDVRSNRAEKEWPVKCLKVYQGIKKKLRPPTCWGLTVVYESEKPEKQEKQQWYLCCDTQTEMREWFATFLSIQNAGLLWPTEWLKSRPVPRSSPPLDSRLGSVSLIPLRGTESEMRNSVAAFSADPLALFVQQALEHMADMLDVHLKEGQEDQGLINVGDDEFSHHVLLEIEYMTVEHQRGTREPREVVP</sequence>
<feature type="region of interest" description="Disordered" evidence="3">
    <location>
        <begin position="347"/>
        <end position="382"/>
    </location>
</feature>
<name>A0AAE0QTG1_9TELE</name>
<evidence type="ECO:0000256" key="1">
    <source>
        <dbReference type="ARBA" id="ARBA00022468"/>
    </source>
</evidence>
<dbReference type="InterPro" id="IPR052227">
    <property type="entry name" value="Arf-Rho-GAP_ANK-PH_domain"/>
</dbReference>
<keyword evidence="2" id="KW-0863">Zinc-finger</keyword>
<feature type="domain" description="PH" evidence="4">
    <location>
        <begin position="870"/>
        <end position="977"/>
    </location>
</feature>
<keyword evidence="10" id="KW-1185">Reference proteome</keyword>
<dbReference type="SUPFAM" id="SSF57863">
    <property type="entry name" value="ArfGap/RecO-like zinc finger"/>
    <property type="match status" value="1"/>
</dbReference>
<feature type="domain" description="PH" evidence="4">
    <location>
        <begin position="464"/>
        <end position="556"/>
    </location>
</feature>
<dbReference type="GO" id="GO:0005737">
    <property type="term" value="C:cytoplasm"/>
    <property type="evidence" value="ECO:0007669"/>
    <property type="project" value="TreeGrafter"/>
</dbReference>
<dbReference type="PANTHER" id="PTHR45899:SF3">
    <property type="entry name" value="ARF-GAP WITH RHO-GAP DOMAIN, ANK REPEAT AND PH DOMAIN-CONTAINING PROTEIN 1"/>
    <property type="match status" value="1"/>
</dbReference>
<dbReference type="PANTHER" id="PTHR45899">
    <property type="entry name" value="RHO GTPASE ACTIVATING PROTEIN AT 15B, ISOFORM C"/>
    <property type="match status" value="1"/>
</dbReference>
<evidence type="ECO:0000259" key="4">
    <source>
        <dbReference type="PROSITE" id="PS50003"/>
    </source>
</evidence>
<evidence type="ECO:0000259" key="8">
    <source>
        <dbReference type="PROSITE" id="PS50238"/>
    </source>
</evidence>
<dbReference type="InterPro" id="IPR037278">
    <property type="entry name" value="ARFGAP/RecO"/>
</dbReference>
<feature type="compositionally biased region" description="Polar residues" evidence="3">
    <location>
        <begin position="347"/>
        <end position="368"/>
    </location>
</feature>
<dbReference type="Pfam" id="PF00788">
    <property type="entry name" value="RA"/>
    <property type="match status" value="1"/>
</dbReference>
<dbReference type="Gene3D" id="1.10.220.150">
    <property type="entry name" value="Arf GTPase activating protein"/>
    <property type="match status" value="1"/>
</dbReference>
<dbReference type="InterPro" id="IPR001660">
    <property type="entry name" value="SAM"/>
</dbReference>
<feature type="domain" description="Rho-GAP" evidence="8">
    <location>
        <begin position="1086"/>
        <end position="1285"/>
    </location>
</feature>
<dbReference type="CDD" id="cd08837">
    <property type="entry name" value="ArfGap_ARAP"/>
    <property type="match status" value="1"/>
</dbReference>
<dbReference type="CDD" id="cd13256">
    <property type="entry name" value="PH3_ARAP"/>
    <property type="match status" value="1"/>
</dbReference>
<accession>A0AAE0QTG1</accession>
<dbReference type="EMBL" id="JAUCMX010000011">
    <property type="protein sequence ID" value="KAK3531619.1"/>
    <property type="molecule type" value="Genomic_DNA"/>
</dbReference>
<dbReference type="SMART" id="SM00105">
    <property type="entry name" value="ArfGap"/>
    <property type="match status" value="1"/>
</dbReference>
<dbReference type="FunFam" id="2.30.29.30:FF:000170">
    <property type="entry name" value="Arf-GAP with Rho-GAP domain, ANK repeat and PH domain-containing protein 1"/>
    <property type="match status" value="1"/>
</dbReference>
<comment type="caution">
    <text evidence="9">The sequence shown here is derived from an EMBL/GenBank/DDBJ whole genome shotgun (WGS) entry which is preliminary data.</text>
</comment>
<organism evidence="9 10">
    <name type="scientific">Hemibagrus guttatus</name>
    <dbReference type="NCBI Taxonomy" id="175788"/>
    <lineage>
        <taxon>Eukaryota</taxon>
        <taxon>Metazoa</taxon>
        <taxon>Chordata</taxon>
        <taxon>Craniata</taxon>
        <taxon>Vertebrata</taxon>
        <taxon>Euteleostomi</taxon>
        <taxon>Actinopterygii</taxon>
        <taxon>Neopterygii</taxon>
        <taxon>Teleostei</taxon>
        <taxon>Ostariophysi</taxon>
        <taxon>Siluriformes</taxon>
        <taxon>Bagridae</taxon>
        <taxon>Hemibagrus</taxon>
    </lineage>
</organism>
<dbReference type="Pfam" id="PF01412">
    <property type="entry name" value="ArfGap"/>
    <property type="match status" value="1"/>
</dbReference>
<dbReference type="PROSITE" id="PS50105">
    <property type="entry name" value="SAM_DOMAIN"/>
    <property type="match status" value="1"/>
</dbReference>
<dbReference type="PROSITE" id="PS50200">
    <property type="entry name" value="RA"/>
    <property type="match status" value="1"/>
</dbReference>
<dbReference type="Pfam" id="PF00169">
    <property type="entry name" value="PH"/>
    <property type="match status" value="3"/>
</dbReference>
<dbReference type="InterPro" id="IPR001849">
    <property type="entry name" value="PH_domain"/>
</dbReference>
<dbReference type="SMART" id="SM00233">
    <property type="entry name" value="PH"/>
    <property type="match status" value="5"/>
</dbReference>
<dbReference type="InterPro" id="IPR000198">
    <property type="entry name" value="RhoGAP_dom"/>
</dbReference>
<feature type="compositionally biased region" description="Low complexity" evidence="3">
    <location>
        <begin position="316"/>
        <end position="335"/>
    </location>
</feature>